<evidence type="ECO:0000313" key="8">
    <source>
        <dbReference type="EMBL" id="MBB3702169.1"/>
    </source>
</evidence>
<dbReference type="Pfam" id="PF01694">
    <property type="entry name" value="Rhomboid"/>
    <property type="match status" value="1"/>
</dbReference>
<feature type="domain" description="Peptidase S54 rhomboid" evidence="6">
    <location>
        <begin position="53"/>
        <end position="217"/>
    </location>
</feature>
<evidence type="ECO:0000256" key="1">
    <source>
        <dbReference type="ARBA" id="ARBA00004141"/>
    </source>
</evidence>
<reference evidence="8 9" key="1">
    <citation type="submission" date="2020-08" db="EMBL/GenBank/DDBJ databases">
        <title>Genomic Encyclopedia of Type Strains, Phase IV (KMG-IV): sequencing the most valuable type-strain genomes for metagenomic binning, comparative biology and taxonomic classification.</title>
        <authorList>
            <person name="Goeker M."/>
        </authorList>
    </citation>
    <scope>NUCLEOTIDE SEQUENCE [LARGE SCALE GENOMIC DNA]</scope>
    <source>
        <strain evidence="8 9">DSM 22548</strain>
    </source>
</reference>
<sequence length="312" mass="35719">MANPMSAMPPATKNLLIINCIVLLAQTVLQQAGIVDLSSWLGLHFVLADDFYLWQPFTYMFLHGGLSHLFFNMFALWMFGGIIERTIGTRRFLTYYFVCGLGAALSQEVWQLAQYFVEGMQNYQFANVNGVLIPMGQLLNAWTTIGASGAVYGILLAFGFLYPNERIMLLIPPIPLKAKYLVMGYIVIEALSLGMSDNIAHFAHLGGMLFGWLLLLYWRKQSSRTSNFRGWDNYTPDKPTLWQRMKKRFGKQPDIHISGGRAFNSHTSDYDYNLQKKQQEAEIDRILDKINRSGYDSLTREEKDFLFRNSQS</sequence>
<dbReference type="RefSeq" id="WP_244957410.1">
    <property type="nucleotide sequence ID" value="NZ_JACICA010000002.1"/>
</dbReference>
<feature type="transmembrane region" description="Helical" evidence="5">
    <location>
        <begin position="199"/>
        <end position="218"/>
    </location>
</feature>
<dbReference type="Pfam" id="PF20216">
    <property type="entry name" value="DUF6576"/>
    <property type="match status" value="1"/>
</dbReference>
<organism evidence="8 9">
    <name type="scientific">Alloprevotella rava</name>
    <dbReference type="NCBI Taxonomy" id="671218"/>
    <lineage>
        <taxon>Bacteria</taxon>
        <taxon>Pseudomonadati</taxon>
        <taxon>Bacteroidota</taxon>
        <taxon>Bacteroidia</taxon>
        <taxon>Bacteroidales</taxon>
        <taxon>Prevotellaceae</taxon>
        <taxon>Alloprevotella</taxon>
    </lineage>
</organism>
<dbReference type="Proteomes" id="UP000541425">
    <property type="component" value="Unassembled WGS sequence"/>
</dbReference>
<proteinExistence type="predicted"/>
<feature type="transmembrane region" description="Helical" evidence="5">
    <location>
        <begin position="92"/>
        <end position="113"/>
    </location>
</feature>
<dbReference type="InterPro" id="IPR035952">
    <property type="entry name" value="Rhomboid-like_sf"/>
</dbReference>
<comment type="caution">
    <text evidence="8">The sequence shown here is derived from an EMBL/GenBank/DDBJ whole genome shotgun (WGS) entry which is preliminary data.</text>
</comment>
<gene>
    <name evidence="8" type="ORF">FHS60_000622</name>
</gene>
<evidence type="ECO:0000256" key="2">
    <source>
        <dbReference type="ARBA" id="ARBA00022692"/>
    </source>
</evidence>
<dbReference type="GO" id="GO:0016020">
    <property type="term" value="C:membrane"/>
    <property type="evidence" value="ECO:0007669"/>
    <property type="project" value="UniProtKB-SubCell"/>
</dbReference>
<evidence type="ECO:0000313" key="9">
    <source>
        <dbReference type="Proteomes" id="UP000541425"/>
    </source>
</evidence>
<dbReference type="Gene3D" id="1.20.1540.10">
    <property type="entry name" value="Rhomboid-like"/>
    <property type="match status" value="1"/>
</dbReference>
<evidence type="ECO:0000256" key="3">
    <source>
        <dbReference type="ARBA" id="ARBA00022989"/>
    </source>
</evidence>
<keyword evidence="2 5" id="KW-0812">Transmembrane</keyword>
<evidence type="ECO:0000259" key="7">
    <source>
        <dbReference type="Pfam" id="PF20216"/>
    </source>
</evidence>
<dbReference type="EMBL" id="JACICA010000002">
    <property type="protein sequence ID" value="MBB3702169.1"/>
    <property type="molecule type" value="Genomic_DNA"/>
</dbReference>
<keyword evidence="8" id="KW-0645">Protease</keyword>
<keyword evidence="4 5" id="KW-0472">Membrane</keyword>
<dbReference type="SUPFAM" id="SSF144091">
    <property type="entry name" value="Rhomboid-like"/>
    <property type="match status" value="1"/>
</dbReference>
<name>A0A7W5UV67_9BACT</name>
<dbReference type="InterPro" id="IPR046483">
    <property type="entry name" value="DUF6576"/>
</dbReference>
<evidence type="ECO:0000256" key="4">
    <source>
        <dbReference type="ARBA" id="ARBA00023136"/>
    </source>
</evidence>
<protein>
    <submittedName>
        <fullName evidence="8">Membrane associated rhomboid family serine protease</fullName>
    </submittedName>
</protein>
<dbReference type="AlphaFoldDB" id="A0A7W5UV67"/>
<feature type="domain" description="DUF6576" evidence="7">
    <location>
        <begin position="267"/>
        <end position="311"/>
    </location>
</feature>
<evidence type="ECO:0000259" key="6">
    <source>
        <dbReference type="Pfam" id="PF01694"/>
    </source>
</evidence>
<feature type="transmembrane region" description="Helical" evidence="5">
    <location>
        <begin position="141"/>
        <end position="162"/>
    </location>
</feature>
<dbReference type="PANTHER" id="PTHR43731:SF26">
    <property type="entry name" value="RHOMBOID-LIKE PROTEIN 10, CHLOROPLASTIC"/>
    <property type="match status" value="1"/>
</dbReference>
<feature type="transmembrane region" description="Helical" evidence="5">
    <location>
        <begin position="54"/>
        <end position="80"/>
    </location>
</feature>
<keyword evidence="8" id="KW-0378">Hydrolase</keyword>
<keyword evidence="3 5" id="KW-1133">Transmembrane helix</keyword>
<feature type="transmembrane region" description="Helical" evidence="5">
    <location>
        <begin position="174"/>
        <end position="193"/>
    </location>
</feature>
<dbReference type="GO" id="GO:0006508">
    <property type="term" value="P:proteolysis"/>
    <property type="evidence" value="ECO:0007669"/>
    <property type="project" value="UniProtKB-KW"/>
</dbReference>
<dbReference type="GO" id="GO:0004252">
    <property type="term" value="F:serine-type endopeptidase activity"/>
    <property type="evidence" value="ECO:0007669"/>
    <property type="project" value="InterPro"/>
</dbReference>
<dbReference type="PANTHER" id="PTHR43731">
    <property type="entry name" value="RHOMBOID PROTEASE"/>
    <property type="match status" value="1"/>
</dbReference>
<comment type="subcellular location">
    <subcellularLocation>
        <location evidence="1">Membrane</location>
        <topology evidence="1">Multi-pass membrane protein</topology>
    </subcellularLocation>
</comment>
<evidence type="ECO:0000256" key="5">
    <source>
        <dbReference type="SAM" id="Phobius"/>
    </source>
</evidence>
<dbReference type="InterPro" id="IPR050925">
    <property type="entry name" value="Rhomboid_protease_S54"/>
</dbReference>
<dbReference type="InterPro" id="IPR022764">
    <property type="entry name" value="Peptidase_S54_rhomboid_dom"/>
</dbReference>
<accession>A0A7W5UV67</accession>